<name>A0A8H6ZPN8_PLEOS</name>
<dbReference type="PANTHER" id="PTHR43798:SF33">
    <property type="entry name" value="HYDROLASE, PUTATIVE (AFU_ORTHOLOGUE AFUA_2G14860)-RELATED"/>
    <property type="match status" value="1"/>
</dbReference>
<evidence type="ECO:0000313" key="4">
    <source>
        <dbReference type="Proteomes" id="UP000623687"/>
    </source>
</evidence>
<evidence type="ECO:0000313" key="3">
    <source>
        <dbReference type="EMBL" id="KAF7424117.1"/>
    </source>
</evidence>
<dbReference type="OrthoDB" id="408373at2759"/>
<feature type="chain" id="PRO_5034998299" description="AB hydrolase-1 domain-containing protein" evidence="1">
    <location>
        <begin position="22"/>
        <end position="333"/>
    </location>
</feature>
<reference evidence="3" key="1">
    <citation type="submission" date="2019-07" db="EMBL/GenBank/DDBJ databases">
        <authorList>
            <person name="Palmer J.M."/>
        </authorList>
    </citation>
    <scope>NUCLEOTIDE SEQUENCE</scope>
    <source>
        <strain evidence="3">PC9</strain>
    </source>
</reference>
<comment type="caution">
    <text evidence="3">The sequence shown here is derived from an EMBL/GenBank/DDBJ whole genome shotgun (WGS) entry which is preliminary data.</text>
</comment>
<organism evidence="3 4">
    <name type="scientific">Pleurotus ostreatus</name>
    <name type="common">Oyster mushroom</name>
    <name type="synonym">White-rot fungus</name>
    <dbReference type="NCBI Taxonomy" id="5322"/>
    <lineage>
        <taxon>Eukaryota</taxon>
        <taxon>Fungi</taxon>
        <taxon>Dikarya</taxon>
        <taxon>Basidiomycota</taxon>
        <taxon>Agaricomycotina</taxon>
        <taxon>Agaricomycetes</taxon>
        <taxon>Agaricomycetidae</taxon>
        <taxon>Agaricales</taxon>
        <taxon>Pleurotineae</taxon>
        <taxon>Pleurotaceae</taxon>
        <taxon>Pleurotus</taxon>
    </lineage>
</organism>
<evidence type="ECO:0000256" key="1">
    <source>
        <dbReference type="SAM" id="SignalP"/>
    </source>
</evidence>
<dbReference type="VEuPathDB" id="FungiDB:PC9H_009420"/>
<dbReference type="Proteomes" id="UP000623687">
    <property type="component" value="Unassembled WGS sequence"/>
</dbReference>
<dbReference type="AlphaFoldDB" id="A0A8H6ZPN8"/>
<dbReference type="InterPro" id="IPR000073">
    <property type="entry name" value="AB_hydrolase_1"/>
</dbReference>
<dbReference type="GO" id="GO:0016020">
    <property type="term" value="C:membrane"/>
    <property type="evidence" value="ECO:0007669"/>
    <property type="project" value="TreeGrafter"/>
</dbReference>
<dbReference type="EMBL" id="JACETU010000007">
    <property type="protein sequence ID" value="KAF7424117.1"/>
    <property type="molecule type" value="Genomic_DNA"/>
</dbReference>
<dbReference type="PANTHER" id="PTHR43798">
    <property type="entry name" value="MONOACYLGLYCEROL LIPASE"/>
    <property type="match status" value="1"/>
</dbReference>
<feature type="signal peptide" evidence="1">
    <location>
        <begin position="1"/>
        <end position="21"/>
    </location>
</feature>
<proteinExistence type="predicted"/>
<dbReference type="Pfam" id="PF12697">
    <property type="entry name" value="Abhydrolase_6"/>
    <property type="match status" value="1"/>
</dbReference>
<protein>
    <recommendedName>
        <fullName evidence="2">AB hydrolase-1 domain-containing protein</fullName>
    </recommendedName>
</protein>
<dbReference type="Gene3D" id="3.40.50.1820">
    <property type="entry name" value="alpha/beta hydrolase"/>
    <property type="match status" value="2"/>
</dbReference>
<sequence>MSPRLSTLVLLFLPLFAFAAAATTSKIVISADGTKIYADATGDPEKQSIVFVHGLALSSIVFDRLFANKRLADYYLVRYDMRGHGRSDKPATVDAHSSIRYSQDFAAVMDGFGLSKPIFVGWYVSPNNNTIKLSLPPLIHRTAIITDIVANNDVLPIVGAVALGGSPGLSADILPIIASPVLLSELPGFIANDNVTAALATRRSFIDGLFQDPANVGFSLKAEYLGQTVVQSPAISALVSTRAQDPTKLFAAGEAGKLPLQVLFGTSDRKVVADGVVSVFAPHFGDKLFVSKVPGGHALFDDNPEGLIDQLMWFVQKITADKSARSTVYARKY</sequence>
<dbReference type="GeneID" id="59379238"/>
<dbReference type="RefSeq" id="XP_036628311.1">
    <property type="nucleotide sequence ID" value="XM_036778922.1"/>
</dbReference>
<keyword evidence="4" id="KW-1185">Reference proteome</keyword>
<accession>A0A8H6ZPN8</accession>
<dbReference type="SUPFAM" id="SSF53474">
    <property type="entry name" value="alpha/beta-Hydrolases"/>
    <property type="match status" value="2"/>
</dbReference>
<dbReference type="InterPro" id="IPR050266">
    <property type="entry name" value="AB_hydrolase_sf"/>
</dbReference>
<gene>
    <name evidence="3" type="ORF">PC9H_009420</name>
</gene>
<dbReference type="InterPro" id="IPR029058">
    <property type="entry name" value="AB_hydrolase_fold"/>
</dbReference>
<keyword evidence="1" id="KW-0732">Signal</keyword>
<feature type="domain" description="AB hydrolase-1" evidence="2">
    <location>
        <begin position="49"/>
        <end position="309"/>
    </location>
</feature>
<evidence type="ECO:0000259" key="2">
    <source>
        <dbReference type="Pfam" id="PF12697"/>
    </source>
</evidence>